<protein>
    <submittedName>
        <fullName evidence="13">M56 family metallopeptidase</fullName>
    </submittedName>
</protein>
<feature type="transmembrane region" description="Helical" evidence="11">
    <location>
        <begin position="454"/>
        <end position="478"/>
    </location>
</feature>
<dbReference type="Gene3D" id="3.30.2010.10">
    <property type="entry name" value="Metalloproteases ('zincins'), catalytic domain"/>
    <property type="match status" value="1"/>
</dbReference>
<evidence type="ECO:0000256" key="8">
    <source>
        <dbReference type="ARBA" id="ARBA00022989"/>
    </source>
</evidence>
<dbReference type="PANTHER" id="PTHR43221">
    <property type="entry name" value="PROTEASE HTPX"/>
    <property type="match status" value="1"/>
</dbReference>
<dbReference type="InterPro" id="IPR050083">
    <property type="entry name" value="HtpX_protease"/>
</dbReference>
<evidence type="ECO:0000256" key="11">
    <source>
        <dbReference type="SAM" id="Phobius"/>
    </source>
</evidence>
<keyword evidence="10 11" id="KW-0472">Membrane</keyword>
<keyword evidence="5" id="KW-0479">Metal-binding</keyword>
<feature type="non-terminal residue" evidence="13">
    <location>
        <position position="606"/>
    </location>
</feature>
<keyword evidence="8 11" id="KW-1133">Transmembrane helix</keyword>
<keyword evidence="2" id="KW-1003">Cell membrane</keyword>
<feature type="transmembrane region" description="Helical" evidence="11">
    <location>
        <begin position="490"/>
        <end position="508"/>
    </location>
</feature>
<evidence type="ECO:0000256" key="3">
    <source>
        <dbReference type="ARBA" id="ARBA00022670"/>
    </source>
</evidence>
<comment type="cofactor">
    <cofactor evidence="1">
        <name>Zn(2+)</name>
        <dbReference type="ChEBI" id="CHEBI:29105"/>
    </cofactor>
</comment>
<evidence type="ECO:0000256" key="10">
    <source>
        <dbReference type="ARBA" id="ARBA00023136"/>
    </source>
</evidence>
<evidence type="ECO:0000256" key="9">
    <source>
        <dbReference type="ARBA" id="ARBA00023049"/>
    </source>
</evidence>
<feature type="transmembrane region" description="Helical" evidence="11">
    <location>
        <begin position="30"/>
        <end position="52"/>
    </location>
</feature>
<keyword evidence="9" id="KW-0482">Metalloprotease</keyword>
<keyword evidence="3" id="KW-0645">Protease</keyword>
<feature type="transmembrane region" description="Helical" evidence="11">
    <location>
        <begin position="425"/>
        <end position="442"/>
    </location>
</feature>
<feature type="domain" description="Peptidase M48" evidence="12">
    <location>
        <begin position="139"/>
        <end position="343"/>
    </location>
</feature>
<dbReference type="InterPro" id="IPR001915">
    <property type="entry name" value="Peptidase_M48"/>
</dbReference>
<feature type="transmembrane region" description="Helical" evidence="11">
    <location>
        <begin position="101"/>
        <end position="121"/>
    </location>
</feature>
<reference evidence="14" key="1">
    <citation type="journal article" date="2019" name="Int. J. Syst. Evol. Microbiol.">
        <title>The Global Catalogue of Microorganisms (GCM) 10K type strain sequencing project: providing services to taxonomists for standard genome sequencing and annotation.</title>
        <authorList>
            <consortium name="The Broad Institute Genomics Platform"/>
            <consortium name="The Broad Institute Genome Sequencing Center for Infectious Disease"/>
            <person name="Wu L."/>
            <person name="Ma J."/>
        </authorList>
    </citation>
    <scope>NUCLEOTIDE SEQUENCE [LARGE SCALE GENOMIC DNA]</scope>
    <source>
        <strain evidence="14">CGMCC 4.7173</strain>
    </source>
</reference>
<name>A0ABW1HRB0_9ACTN</name>
<accession>A0ABW1HRB0</accession>
<keyword evidence="7" id="KW-0862">Zinc</keyword>
<dbReference type="CDD" id="cd07329">
    <property type="entry name" value="M56_like"/>
    <property type="match status" value="1"/>
</dbReference>
<evidence type="ECO:0000256" key="6">
    <source>
        <dbReference type="ARBA" id="ARBA00022801"/>
    </source>
</evidence>
<feature type="transmembrane region" description="Helical" evidence="11">
    <location>
        <begin position="219"/>
        <end position="241"/>
    </location>
</feature>
<feature type="transmembrane region" description="Helical" evidence="11">
    <location>
        <begin position="388"/>
        <end position="413"/>
    </location>
</feature>
<evidence type="ECO:0000256" key="7">
    <source>
        <dbReference type="ARBA" id="ARBA00022833"/>
    </source>
</evidence>
<evidence type="ECO:0000256" key="5">
    <source>
        <dbReference type="ARBA" id="ARBA00022723"/>
    </source>
</evidence>
<evidence type="ECO:0000259" key="12">
    <source>
        <dbReference type="Pfam" id="PF01435"/>
    </source>
</evidence>
<organism evidence="13 14">
    <name type="scientific">Micromonospora harpali</name>
    <dbReference type="NCBI Taxonomy" id="1490225"/>
    <lineage>
        <taxon>Bacteria</taxon>
        <taxon>Bacillati</taxon>
        <taxon>Actinomycetota</taxon>
        <taxon>Actinomycetes</taxon>
        <taxon>Micromonosporales</taxon>
        <taxon>Micromonosporaceae</taxon>
        <taxon>Micromonospora</taxon>
    </lineage>
</organism>
<feature type="transmembrane region" description="Helical" evidence="11">
    <location>
        <begin position="261"/>
        <end position="279"/>
    </location>
</feature>
<dbReference type="RefSeq" id="WP_377536975.1">
    <property type="nucleotide sequence ID" value="NZ_JBHSQQ010000128.1"/>
</dbReference>
<dbReference type="Proteomes" id="UP001596207">
    <property type="component" value="Unassembled WGS sequence"/>
</dbReference>
<dbReference type="PANTHER" id="PTHR43221:SF2">
    <property type="entry name" value="PROTEASE HTPX HOMOLOG"/>
    <property type="match status" value="1"/>
</dbReference>
<feature type="transmembrane region" description="Helical" evidence="11">
    <location>
        <begin position="347"/>
        <end position="368"/>
    </location>
</feature>
<keyword evidence="4 11" id="KW-0812">Transmembrane</keyword>
<evidence type="ECO:0000256" key="2">
    <source>
        <dbReference type="ARBA" id="ARBA00022475"/>
    </source>
</evidence>
<keyword evidence="14" id="KW-1185">Reference proteome</keyword>
<dbReference type="EMBL" id="JBHSQQ010000128">
    <property type="protein sequence ID" value="MFC5943703.1"/>
    <property type="molecule type" value="Genomic_DNA"/>
</dbReference>
<sequence length="606" mass="63884">MAVHPGEHVAAGGAARVDERALGAGTTLRFALLVALLLASSSLILLYVALALSPYDGFVCSLAAGVDPVTDPAANVMAKRALQWEAYQSCSERAAAPPSGWWLLGWWALLALGTVALFRALPAWKARRSRVVPLAAVDRDGEIGRTLAELSATAGLARPPRAVVDLAADSAGAVVFGRTGRPTVCLHGGLVAARTTDPGRFRAVLLHELAHIANRDVTVTYLTVALWRVYAAVAVPLFLLWCAWKVHTAYGSQAWSAEAPIVTRGLLVTGLLAVLVHLARSDVLRSREVYADLAAVRWGADPAAGWSTAAAPAPAGGRGRRARHAFVALWHLHPGWDVRRAALADPAVLFGVRALPLALTGAAAAIIHTHITYAITQYYLLTVWMQHAAALVPAALVAGVVGTALWRAAVYAALTGQPAPSSVRAGLWLGLGLAGGSAVAGQGTVNEWLPARPWVFALVVAAAMAFTWWLTQCAHLWVVAWRGRSLRGVALLNLAAAALALSLWFVWWQNFGAAYAAGWSFDAAALRDHQLTFYAGKELDHPPASPVDRAYVLLMTVGTAVTSPPLALLALAGLWVTPLLAWLPRPGADPPRWVRAAAPADGPAPG</sequence>
<comment type="caution">
    <text evidence="13">The sequence shown here is derived from an EMBL/GenBank/DDBJ whole genome shotgun (WGS) entry which is preliminary data.</text>
</comment>
<proteinExistence type="predicted"/>
<evidence type="ECO:0000256" key="4">
    <source>
        <dbReference type="ARBA" id="ARBA00022692"/>
    </source>
</evidence>
<gene>
    <name evidence="13" type="ORF">ACFPZ4_19710</name>
</gene>
<feature type="transmembrane region" description="Helical" evidence="11">
    <location>
        <begin position="550"/>
        <end position="576"/>
    </location>
</feature>
<dbReference type="Pfam" id="PF01435">
    <property type="entry name" value="Peptidase_M48"/>
    <property type="match status" value="1"/>
</dbReference>
<evidence type="ECO:0000313" key="13">
    <source>
        <dbReference type="EMBL" id="MFC5943703.1"/>
    </source>
</evidence>
<evidence type="ECO:0000313" key="14">
    <source>
        <dbReference type="Proteomes" id="UP001596207"/>
    </source>
</evidence>
<keyword evidence="6" id="KW-0378">Hydrolase</keyword>
<evidence type="ECO:0000256" key="1">
    <source>
        <dbReference type="ARBA" id="ARBA00001947"/>
    </source>
</evidence>